<gene>
    <name evidence="3" type="ORF">L8U60_08915</name>
</gene>
<name>A0A9X3RJM1_9CORY</name>
<dbReference type="Proteomes" id="UP001146468">
    <property type="component" value="Unassembled WGS sequence"/>
</dbReference>
<keyword evidence="4" id="KW-1185">Reference proteome</keyword>
<evidence type="ECO:0000256" key="1">
    <source>
        <dbReference type="SAM" id="Phobius"/>
    </source>
</evidence>
<keyword evidence="1" id="KW-0812">Transmembrane</keyword>
<keyword evidence="1" id="KW-1133">Transmembrane helix</keyword>
<feature type="chain" id="PRO_5040983088" description="Secreted protein" evidence="2">
    <location>
        <begin position="28"/>
        <end position="561"/>
    </location>
</feature>
<evidence type="ECO:0000313" key="4">
    <source>
        <dbReference type="Proteomes" id="UP001146468"/>
    </source>
</evidence>
<proteinExistence type="predicted"/>
<organism evidence="3 4">
    <name type="scientific">Corynebacterium meitnerae</name>
    <dbReference type="NCBI Taxonomy" id="2913498"/>
    <lineage>
        <taxon>Bacteria</taxon>
        <taxon>Bacillati</taxon>
        <taxon>Actinomycetota</taxon>
        <taxon>Actinomycetes</taxon>
        <taxon>Mycobacteriales</taxon>
        <taxon>Corynebacteriaceae</taxon>
        <taxon>Corynebacterium</taxon>
    </lineage>
</organism>
<feature type="transmembrane region" description="Helical" evidence="1">
    <location>
        <begin position="449"/>
        <end position="470"/>
    </location>
</feature>
<keyword evidence="1" id="KW-0472">Membrane</keyword>
<sequence>MRSSQLFRRIVAAVTSVAMCASSVSVAQALTDGNISNLTNSGLAFCNGRDVQCFKEVGDEVRVEYTIQFSNGVSSSDHGQTARGKAIAIPSVIENVELEVVSVPTFPQEDGEIGYPADESFYQMTPEGGIEPIVLNEELNIRTLEYGPDAEDSDYWDWRDPEDPNFAEEKQRTVLSTGDEIDVERYVGEDFFKAADNRFGLAVEDPAGVEELDVVGLNGMDFGTKEHYWDEGPLANISIGVMERKYPYDIIAMNAVPRPGITTLKLSGTVKTKSEQAYLPIRVRDSYWKCSQEGGGPGSYEEGCQSLAEYAWGRIESRLPRYSLDDQVVTQANIENSTPHGLNGYNCSVNEDLSLTEGRPVLDRLGADLVPRPLPFKFHGPSVEPIYEGTYSGFGEAYASVFTLKNNPDVQYHVAGYGVEDDGCDQSGVLIQKCDFVADGSSIKSPCGAAIAGVTLPMLLLIPLGVMSALRAPGFDKLDQQLDSALRIAQGEFLNGVGINPGNFYQVANNAGEQAARIAPLIGIAVGVLGAIAVAIVAGTELSKACELNTPGASSRKDGSS</sequence>
<protein>
    <recommendedName>
        <fullName evidence="5">Secreted protein</fullName>
    </recommendedName>
</protein>
<comment type="caution">
    <text evidence="3">The sequence shown here is derived from an EMBL/GenBank/DDBJ whole genome shotgun (WGS) entry which is preliminary data.</text>
</comment>
<evidence type="ECO:0000313" key="3">
    <source>
        <dbReference type="EMBL" id="MCZ9294604.1"/>
    </source>
</evidence>
<accession>A0A9X3RJM1</accession>
<feature type="transmembrane region" description="Helical" evidence="1">
    <location>
        <begin position="518"/>
        <end position="539"/>
    </location>
</feature>
<dbReference type="RefSeq" id="WP_269966021.1">
    <property type="nucleotide sequence ID" value="NZ_JAKMUS010000015.1"/>
</dbReference>
<feature type="signal peptide" evidence="2">
    <location>
        <begin position="1"/>
        <end position="27"/>
    </location>
</feature>
<dbReference type="EMBL" id="JAKMUS010000015">
    <property type="protein sequence ID" value="MCZ9294604.1"/>
    <property type="molecule type" value="Genomic_DNA"/>
</dbReference>
<dbReference type="AlphaFoldDB" id="A0A9X3RJM1"/>
<evidence type="ECO:0000256" key="2">
    <source>
        <dbReference type="SAM" id="SignalP"/>
    </source>
</evidence>
<evidence type="ECO:0008006" key="5">
    <source>
        <dbReference type="Google" id="ProtNLM"/>
    </source>
</evidence>
<keyword evidence="2" id="KW-0732">Signal</keyword>
<reference evidence="3" key="1">
    <citation type="submission" date="2022-02" db="EMBL/GenBank/DDBJ databases">
        <title>Corynebacterium sp. from urogenital microbiome.</title>
        <authorList>
            <person name="Cappelli E.A."/>
            <person name="Ribeiro T.G."/>
            <person name="Peixe L."/>
        </authorList>
    </citation>
    <scope>NUCLEOTIDE SEQUENCE</scope>
    <source>
        <strain evidence="3">C8Ua_172</strain>
    </source>
</reference>